<feature type="region of interest" description="Disordered" evidence="2">
    <location>
        <begin position="15"/>
        <end position="35"/>
    </location>
</feature>
<evidence type="ECO:0000256" key="2">
    <source>
        <dbReference type="SAM" id="MobiDB-lite"/>
    </source>
</evidence>
<comment type="caution">
    <text evidence="3">The sequence shown here is derived from an EMBL/GenBank/DDBJ whole genome shotgun (WGS) entry which is preliminary data.</text>
</comment>
<dbReference type="PANTHER" id="PTHR33383">
    <property type="entry name" value="MEMBRANE PROTEIN INSERTION EFFICIENCY FACTOR-RELATED"/>
    <property type="match status" value="1"/>
</dbReference>
<dbReference type="NCBIfam" id="TIGR00278">
    <property type="entry name" value="membrane protein insertion efficiency factor YidD"/>
    <property type="match status" value="1"/>
</dbReference>
<accession>A0A7V3ZZC8</accession>
<gene>
    <name evidence="3" type="primary">yidD</name>
    <name evidence="3" type="ORF">ENU66_08945</name>
</gene>
<comment type="subcellular location">
    <subcellularLocation>
        <location evidence="1">Cell membrane</location>
        <topology evidence="1">Peripheral membrane protein</topology>
        <orientation evidence="1">Cytoplasmic side</orientation>
    </subcellularLocation>
</comment>
<comment type="function">
    <text evidence="1">Could be involved in insertion of integral membrane proteins into the membrane.</text>
</comment>
<organism evidence="3">
    <name type="scientific">candidate division WOR-3 bacterium</name>
    <dbReference type="NCBI Taxonomy" id="2052148"/>
    <lineage>
        <taxon>Bacteria</taxon>
        <taxon>Bacteria division WOR-3</taxon>
    </lineage>
</organism>
<evidence type="ECO:0000256" key="1">
    <source>
        <dbReference type="HAMAP-Rule" id="MF_00386"/>
    </source>
</evidence>
<name>A0A7V3ZZC8_UNCW3</name>
<dbReference type="AlphaFoldDB" id="A0A7V3ZZC8"/>
<evidence type="ECO:0000313" key="3">
    <source>
        <dbReference type="EMBL" id="HGL18438.1"/>
    </source>
</evidence>
<dbReference type="PANTHER" id="PTHR33383:SF1">
    <property type="entry name" value="MEMBRANE PROTEIN INSERTION EFFICIENCY FACTOR-RELATED"/>
    <property type="match status" value="1"/>
</dbReference>
<keyword evidence="1" id="KW-0472">Membrane</keyword>
<dbReference type="InterPro" id="IPR002696">
    <property type="entry name" value="Membr_insert_effic_factor_YidD"/>
</dbReference>
<protein>
    <recommendedName>
        <fullName evidence="1">Putative membrane protein insertion efficiency factor</fullName>
    </recommendedName>
</protein>
<feature type="compositionally biased region" description="Basic and acidic residues" evidence="2">
    <location>
        <begin position="15"/>
        <end position="28"/>
    </location>
</feature>
<dbReference type="HAMAP" id="MF_00386">
    <property type="entry name" value="UPF0161_YidD"/>
    <property type="match status" value="1"/>
</dbReference>
<dbReference type="Pfam" id="PF01809">
    <property type="entry name" value="YidD"/>
    <property type="match status" value="1"/>
</dbReference>
<dbReference type="GO" id="GO:0005886">
    <property type="term" value="C:plasma membrane"/>
    <property type="evidence" value="ECO:0007669"/>
    <property type="project" value="UniProtKB-SubCell"/>
</dbReference>
<comment type="similarity">
    <text evidence="1">Belongs to the UPF0161 family.</text>
</comment>
<dbReference type="EMBL" id="DTDJ01000053">
    <property type="protein sequence ID" value="HGL18438.1"/>
    <property type="molecule type" value="Genomic_DNA"/>
</dbReference>
<sequence>MLQFLRRSEIRLFGDKRSKNESSPEPHKANTKRSNTHIKSVLVTRAFFNHWQPKIAQLEVSGFATSNNKRHNRLSELTASTLIKIIRFYQKFVSPFLPRTCRFYPTCSHYSIEALEKKGLIKGILLSIWRIIRCNPFSKGGYDPVR</sequence>
<keyword evidence="1" id="KW-1003">Cell membrane</keyword>
<dbReference type="SMART" id="SM01234">
    <property type="entry name" value="Haemolytic"/>
    <property type="match status" value="1"/>
</dbReference>
<reference evidence="3" key="1">
    <citation type="journal article" date="2020" name="mSystems">
        <title>Genome- and Community-Level Interaction Insights into Carbon Utilization and Element Cycling Functions of Hydrothermarchaeota in Hydrothermal Sediment.</title>
        <authorList>
            <person name="Zhou Z."/>
            <person name="Liu Y."/>
            <person name="Xu W."/>
            <person name="Pan J."/>
            <person name="Luo Z.H."/>
            <person name="Li M."/>
        </authorList>
    </citation>
    <scope>NUCLEOTIDE SEQUENCE [LARGE SCALE GENOMIC DNA]</scope>
    <source>
        <strain evidence="3">SpSt-69</strain>
    </source>
</reference>
<proteinExistence type="inferred from homology"/>